<protein>
    <submittedName>
        <fullName evidence="2">Cytochrome P450</fullName>
    </submittedName>
</protein>
<dbReference type="Gene3D" id="1.10.630.10">
    <property type="entry name" value="Cytochrome P450"/>
    <property type="match status" value="1"/>
</dbReference>
<accession>A0A951UIZ5</accession>
<keyword evidence="1" id="KW-0503">Monooxygenase</keyword>
<dbReference type="GO" id="GO:0033781">
    <property type="term" value="F:cholesterol 24-hydroxylase activity"/>
    <property type="evidence" value="ECO:0007669"/>
    <property type="project" value="InterPro"/>
</dbReference>
<keyword evidence="1" id="KW-0560">Oxidoreductase</keyword>
<keyword evidence="1" id="KW-0479">Metal-binding</keyword>
<reference evidence="2" key="2">
    <citation type="journal article" date="2022" name="Microbiol. Resour. Announc.">
        <title>Metagenome Sequencing to Explore Phylogenomics of Terrestrial Cyanobacteria.</title>
        <authorList>
            <person name="Ward R.D."/>
            <person name="Stajich J.E."/>
            <person name="Johansen J.R."/>
            <person name="Huntemann M."/>
            <person name="Clum A."/>
            <person name="Foster B."/>
            <person name="Foster B."/>
            <person name="Roux S."/>
            <person name="Palaniappan K."/>
            <person name="Varghese N."/>
            <person name="Mukherjee S."/>
            <person name="Reddy T.B.K."/>
            <person name="Daum C."/>
            <person name="Copeland A."/>
            <person name="Chen I.A."/>
            <person name="Ivanova N.N."/>
            <person name="Kyrpides N.C."/>
            <person name="Shapiro N."/>
            <person name="Eloe-Fadrosh E.A."/>
            <person name="Pietrasiak N."/>
        </authorList>
    </citation>
    <scope>NUCLEOTIDE SEQUENCE</scope>
    <source>
        <strain evidence="2">JT2-VF2</strain>
    </source>
</reference>
<proteinExistence type="inferred from homology"/>
<dbReference type="InterPro" id="IPR036396">
    <property type="entry name" value="Cyt_P450_sf"/>
</dbReference>
<dbReference type="PANTHER" id="PTHR24293:SF0">
    <property type="entry name" value="CYP46A1 PROTEIN-RELATED"/>
    <property type="match status" value="1"/>
</dbReference>
<name>A0A951UIZ5_9NOST</name>
<dbReference type="Proteomes" id="UP000715781">
    <property type="component" value="Unassembled WGS sequence"/>
</dbReference>
<dbReference type="EMBL" id="JAHHHN010000023">
    <property type="protein sequence ID" value="MBW4564586.1"/>
    <property type="molecule type" value="Genomic_DNA"/>
</dbReference>
<keyword evidence="1" id="KW-0349">Heme</keyword>
<dbReference type="InterPro" id="IPR017972">
    <property type="entry name" value="Cyt_P450_CS"/>
</dbReference>
<evidence type="ECO:0000313" key="3">
    <source>
        <dbReference type="Proteomes" id="UP000715781"/>
    </source>
</evidence>
<dbReference type="Pfam" id="PF00067">
    <property type="entry name" value="p450"/>
    <property type="match status" value="1"/>
</dbReference>
<dbReference type="PROSITE" id="PS00086">
    <property type="entry name" value="CYTOCHROME_P450"/>
    <property type="match status" value="1"/>
</dbReference>
<sequence>MGDLTKRLLTFAYFPFSGDPRFCIGKFFATMETVLLLTNIAQQFRLTLVPNQEVTPWSALKLRPKYRIKMLLAKR</sequence>
<evidence type="ECO:0000256" key="1">
    <source>
        <dbReference type="RuleBase" id="RU000461"/>
    </source>
</evidence>
<gene>
    <name evidence="2" type="ORF">KME32_26350</name>
</gene>
<comment type="similarity">
    <text evidence="1">Belongs to the cytochrome P450 family.</text>
</comment>
<organism evidence="2 3">
    <name type="scientific">Mojavia pulchra JT2-VF2</name>
    <dbReference type="NCBI Taxonomy" id="287848"/>
    <lineage>
        <taxon>Bacteria</taxon>
        <taxon>Bacillati</taxon>
        <taxon>Cyanobacteriota</taxon>
        <taxon>Cyanophyceae</taxon>
        <taxon>Nostocales</taxon>
        <taxon>Nostocaceae</taxon>
    </lineage>
</organism>
<comment type="caution">
    <text evidence="2">The sequence shown here is derived from an EMBL/GenBank/DDBJ whole genome shotgun (WGS) entry which is preliminary data.</text>
</comment>
<dbReference type="InterPro" id="IPR001128">
    <property type="entry name" value="Cyt_P450"/>
</dbReference>
<reference evidence="2" key="1">
    <citation type="submission" date="2021-05" db="EMBL/GenBank/DDBJ databases">
        <authorList>
            <person name="Pietrasiak N."/>
            <person name="Ward R."/>
            <person name="Stajich J.E."/>
            <person name="Kurbessoian T."/>
        </authorList>
    </citation>
    <scope>NUCLEOTIDE SEQUENCE</scope>
    <source>
        <strain evidence="2">JT2-VF2</strain>
    </source>
</reference>
<dbReference type="PANTHER" id="PTHR24293">
    <property type="entry name" value="CYTOCHROME P450 FAMILY 46 SUBFAMILY A"/>
    <property type="match status" value="1"/>
</dbReference>
<dbReference type="SUPFAM" id="SSF48264">
    <property type="entry name" value="Cytochrome P450"/>
    <property type="match status" value="1"/>
</dbReference>
<dbReference type="GO" id="GO:0006707">
    <property type="term" value="P:cholesterol catabolic process"/>
    <property type="evidence" value="ECO:0007669"/>
    <property type="project" value="InterPro"/>
</dbReference>
<evidence type="ECO:0000313" key="2">
    <source>
        <dbReference type="EMBL" id="MBW4564586.1"/>
    </source>
</evidence>
<dbReference type="GO" id="GO:0005506">
    <property type="term" value="F:iron ion binding"/>
    <property type="evidence" value="ECO:0007669"/>
    <property type="project" value="InterPro"/>
</dbReference>
<dbReference type="AlphaFoldDB" id="A0A951UIZ5"/>
<keyword evidence="1" id="KW-0408">Iron</keyword>
<dbReference type="InterPro" id="IPR039983">
    <property type="entry name" value="CYP46A1"/>
</dbReference>
<dbReference type="GO" id="GO:0020037">
    <property type="term" value="F:heme binding"/>
    <property type="evidence" value="ECO:0007669"/>
    <property type="project" value="InterPro"/>
</dbReference>